<sequence length="126" mass="14498">MNKNYQLGLLYLVKLLIDADGIADEKELEALRLIKKHEQISDDVFREFEAGFQQFNERKVYDTGLDLIGACSQEEKLKAFATLYRLSEADGRVHVKEIKLLLYSIKTAGMEFDDVVNRARTLPPIF</sequence>
<dbReference type="Proteomes" id="UP001597112">
    <property type="component" value="Unassembled WGS sequence"/>
</dbReference>
<accession>A0ABW3KBH0</accession>
<name>A0ABW3KBH0_9BACT</name>
<evidence type="ECO:0008006" key="3">
    <source>
        <dbReference type="Google" id="ProtNLM"/>
    </source>
</evidence>
<keyword evidence="2" id="KW-1185">Reference proteome</keyword>
<comment type="caution">
    <text evidence="1">The sequence shown here is derived from an EMBL/GenBank/DDBJ whole genome shotgun (WGS) entry which is preliminary data.</text>
</comment>
<dbReference type="EMBL" id="JBHTKA010000008">
    <property type="protein sequence ID" value="MFD1002556.1"/>
    <property type="molecule type" value="Genomic_DNA"/>
</dbReference>
<evidence type="ECO:0000313" key="1">
    <source>
        <dbReference type="EMBL" id="MFD1002556.1"/>
    </source>
</evidence>
<evidence type="ECO:0000313" key="2">
    <source>
        <dbReference type="Proteomes" id="UP001597112"/>
    </source>
</evidence>
<proteinExistence type="predicted"/>
<dbReference type="CDD" id="cd07177">
    <property type="entry name" value="terB_like"/>
    <property type="match status" value="1"/>
</dbReference>
<organism evidence="1 2">
    <name type="scientific">Ohtaekwangia kribbensis</name>
    <dbReference type="NCBI Taxonomy" id="688913"/>
    <lineage>
        <taxon>Bacteria</taxon>
        <taxon>Pseudomonadati</taxon>
        <taxon>Bacteroidota</taxon>
        <taxon>Cytophagia</taxon>
        <taxon>Cytophagales</taxon>
        <taxon>Fulvivirgaceae</taxon>
        <taxon>Ohtaekwangia</taxon>
    </lineage>
</organism>
<dbReference type="InterPro" id="IPR029024">
    <property type="entry name" value="TerB-like"/>
</dbReference>
<reference evidence="2" key="1">
    <citation type="journal article" date="2019" name="Int. J. Syst. Evol. Microbiol.">
        <title>The Global Catalogue of Microorganisms (GCM) 10K type strain sequencing project: providing services to taxonomists for standard genome sequencing and annotation.</title>
        <authorList>
            <consortium name="The Broad Institute Genomics Platform"/>
            <consortium name="The Broad Institute Genome Sequencing Center for Infectious Disease"/>
            <person name="Wu L."/>
            <person name="Ma J."/>
        </authorList>
    </citation>
    <scope>NUCLEOTIDE SEQUENCE [LARGE SCALE GENOMIC DNA]</scope>
    <source>
        <strain evidence="2">CCUG 58938</strain>
    </source>
</reference>
<dbReference type="SUPFAM" id="SSF158682">
    <property type="entry name" value="TerB-like"/>
    <property type="match status" value="1"/>
</dbReference>
<dbReference type="Gene3D" id="1.10.3680.10">
    <property type="entry name" value="TerB-like"/>
    <property type="match status" value="1"/>
</dbReference>
<protein>
    <recommendedName>
        <fullName evidence="3">Co-chaperone DjlA N-terminal domain-containing protein</fullName>
    </recommendedName>
</protein>
<gene>
    <name evidence="1" type="ORF">ACFQ21_24740</name>
</gene>
<dbReference type="RefSeq" id="WP_377583826.1">
    <property type="nucleotide sequence ID" value="NZ_JBHTKA010000008.1"/>
</dbReference>